<dbReference type="GO" id="GO:0016787">
    <property type="term" value="F:hydrolase activity"/>
    <property type="evidence" value="ECO:0007669"/>
    <property type="project" value="UniProtKB-KW"/>
</dbReference>
<comment type="cofactor">
    <cofactor evidence="1">
        <name>Zn(2+)</name>
        <dbReference type="ChEBI" id="CHEBI:29105"/>
    </cofactor>
</comment>
<evidence type="ECO:0000313" key="6">
    <source>
        <dbReference type="EMBL" id="VEB39727.1"/>
    </source>
</evidence>
<dbReference type="InterPro" id="IPR051453">
    <property type="entry name" value="MBL_Glyoxalase_II"/>
</dbReference>
<keyword evidence="3 6" id="KW-0378">Hydrolase</keyword>
<dbReference type="Gene3D" id="3.60.15.10">
    <property type="entry name" value="Ribonuclease Z/Hydroxyacylglutathione hydrolase-like"/>
    <property type="match status" value="1"/>
</dbReference>
<dbReference type="InterPro" id="IPR001279">
    <property type="entry name" value="Metallo-B-lactamas"/>
</dbReference>
<evidence type="ECO:0000256" key="1">
    <source>
        <dbReference type="ARBA" id="ARBA00001947"/>
    </source>
</evidence>
<dbReference type="Proteomes" id="UP000275777">
    <property type="component" value="Chromosome"/>
</dbReference>
<dbReference type="EMBL" id="LR134182">
    <property type="protein sequence ID" value="VEB39727.1"/>
    <property type="molecule type" value="Genomic_DNA"/>
</dbReference>
<dbReference type="SUPFAM" id="SSF56281">
    <property type="entry name" value="Metallo-hydrolase/oxidoreductase"/>
    <property type="match status" value="1"/>
</dbReference>
<dbReference type="Pfam" id="PF00753">
    <property type="entry name" value="Lactamase_B"/>
    <property type="match status" value="1"/>
</dbReference>
<gene>
    <name evidence="6" type="ORF">NCTC9695_00112</name>
</gene>
<dbReference type="PANTHER" id="PTHR46233">
    <property type="entry name" value="HYDROXYACYLGLUTATHIONE HYDROLASE GLOC"/>
    <property type="match status" value="1"/>
</dbReference>
<protein>
    <submittedName>
        <fullName evidence="6">Hydroxyacylglutathione hydrolase</fullName>
    </submittedName>
</protein>
<evidence type="ECO:0000256" key="2">
    <source>
        <dbReference type="ARBA" id="ARBA00022723"/>
    </source>
</evidence>
<evidence type="ECO:0000256" key="4">
    <source>
        <dbReference type="ARBA" id="ARBA00022833"/>
    </source>
</evidence>
<feature type="domain" description="Metallo-beta-lactamase" evidence="5">
    <location>
        <begin position="14"/>
        <end position="171"/>
    </location>
</feature>
<evidence type="ECO:0000256" key="3">
    <source>
        <dbReference type="ARBA" id="ARBA00022801"/>
    </source>
</evidence>
<evidence type="ECO:0000259" key="5">
    <source>
        <dbReference type="SMART" id="SM00849"/>
    </source>
</evidence>
<dbReference type="GO" id="GO:0046872">
    <property type="term" value="F:metal ion binding"/>
    <property type="evidence" value="ECO:0007669"/>
    <property type="project" value="UniProtKB-KW"/>
</dbReference>
<dbReference type="PANTHER" id="PTHR46233:SF3">
    <property type="entry name" value="HYDROXYACYLGLUTATHIONE HYDROLASE GLOC"/>
    <property type="match status" value="1"/>
</dbReference>
<sequence length="172" mass="18796">MALKYHVIPVTPFAQNCSVLWCDASRKAAVVDAGGDIERIQAWVDGQGLTVEKLLLTHGHIDHAGGAARLAEKLGVPIEGPQRAESFWLDQLPTQGQMFGFPRSEPLTPQRWLEEGDTVTVGQETLDVIHCPGHTRATWCSIARPPRCWWPATCCSRARSAAPTSPWATTSS</sequence>
<accession>A0A3S4LFU1</accession>
<evidence type="ECO:0000313" key="7">
    <source>
        <dbReference type="Proteomes" id="UP000275777"/>
    </source>
</evidence>
<dbReference type="InterPro" id="IPR036866">
    <property type="entry name" value="RibonucZ/Hydroxyglut_hydro"/>
</dbReference>
<dbReference type="AlphaFoldDB" id="A0A3S4LFU1"/>
<proteinExistence type="predicted"/>
<keyword evidence="2" id="KW-0479">Metal-binding</keyword>
<reference evidence="6 7" key="1">
    <citation type="submission" date="2018-12" db="EMBL/GenBank/DDBJ databases">
        <authorList>
            <consortium name="Pathogen Informatics"/>
        </authorList>
    </citation>
    <scope>NUCLEOTIDE SEQUENCE [LARGE SCALE GENOMIC DNA]</scope>
    <source>
        <strain evidence="6 7">NCTC9695</strain>
    </source>
</reference>
<organism evidence="6 7">
    <name type="scientific">Chromobacterium violaceum</name>
    <dbReference type="NCBI Taxonomy" id="536"/>
    <lineage>
        <taxon>Bacteria</taxon>
        <taxon>Pseudomonadati</taxon>
        <taxon>Pseudomonadota</taxon>
        <taxon>Betaproteobacteria</taxon>
        <taxon>Neisseriales</taxon>
        <taxon>Chromobacteriaceae</taxon>
        <taxon>Chromobacterium</taxon>
    </lineage>
</organism>
<name>A0A3S4LFU1_CHRVL</name>
<keyword evidence="4" id="KW-0862">Zinc</keyword>
<dbReference type="SMART" id="SM00849">
    <property type="entry name" value="Lactamase_B"/>
    <property type="match status" value="1"/>
</dbReference>